<dbReference type="NCBIfam" id="NF047509">
    <property type="entry name" value="Rv3131_FMN_oxido"/>
    <property type="match status" value="1"/>
</dbReference>
<evidence type="ECO:0000313" key="2">
    <source>
        <dbReference type="Proteomes" id="UP000315759"/>
    </source>
</evidence>
<dbReference type="InterPro" id="IPR050627">
    <property type="entry name" value="Nitroreductase/BluB"/>
</dbReference>
<reference evidence="1 2" key="1">
    <citation type="submission" date="2018-10" db="EMBL/GenBank/DDBJ databases">
        <title>Draft genome of Mycobacterium hodleri strain B.</title>
        <authorList>
            <person name="Amande T.J."/>
            <person name="Mcgenity T.J."/>
        </authorList>
    </citation>
    <scope>NUCLEOTIDE SEQUENCE [LARGE SCALE GENOMIC DNA]</scope>
    <source>
        <strain evidence="1 2">B</strain>
    </source>
</reference>
<dbReference type="Gene3D" id="3.40.109.10">
    <property type="entry name" value="NADH Oxidase"/>
    <property type="match status" value="1"/>
</dbReference>
<keyword evidence="2" id="KW-1185">Reference proteome</keyword>
<comment type="caution">
    <text evidence="1">The sequence shown here is derived from an EMBL/GenBank/DDBJ whole genome shotgun (WGS) entry which is preliminary data.</text>
</comment>
<dbReference type="GO" id="GO:0016491">
    <property type="term" value="F:oxidoreductase activity"/>
    <property type="evidence" value="ECO:0007669"/>
    <property type="project" value="InterPro"/>
</dbReference>
<dbReference type="SUPFAM" id="SSF55469">
    <property type="entry name" value="FMN-dependent nitroreductase-like"/>
    <property type="match status" value="2"/>
</dbReference>
<protein>
    <submittedName>
        <fullName evidence="1">NAD(P)H nitroreductase</fullName>
    </submittedName>
</protein>
<accession>A0A544W3P5</accession>
<sequence>MAPSGVIADAVHLACRAPSFHNSQPWRFVGKGAGVLHLFLDRDRLVETDSSGRQALISCGAVLDHLRVAMAAAGWVANVDYYPNPNDSTHLASVDFTPIEYVTRGHRRRADAILARRTDRLPFAAPERWDDFEPLLLAAVDDDLAHLAVLSEDSRGRLADASALTEALRLYDSPYHAELAWWTGPFATHDGIPHSSLVSAAESDRVDVGRIFPVTHHGQRRAQVAEDHSKVLVLSALGDTRRDVLACGEALSVALLEATMAGLSTCPLTHLTEVPATRDMVGALTGHPLPQVLIRVGLVPALDDVPPPTPRRPLSSVLSWQPSVAEVAR</sequence>
<evidence type="ECO:0000313" key="1">
    <source>
        <dbReference type="EMBL" id="TQR86848.1"/>
    </source>
</evidence>
<proteinExistence type="predicted"/>
<name>A0A544W3P5_9MYCO</name>
<dbReference type="PANTHER" id="PTHR23026">
    <property type="entry name" value="NADPH NITROREDUCTASE"/>
    <property type="match status" value="1"/>
</dbReference>
<dbReference type="EMBL" id="VIFX01000010">
    <property type="protein sequence ID" value="TQR86848.1"/>
    <property type="molecule type" value="Genomic_DNA"/>
</dbReference>
<dbReference type="PANTHER" id="PTHR23026:SF123">
    <property type="entry name" value="NAD(P)H NITROREDUCTASE RV3131-RELATED"/>
    <property type="match status" value="1"/>
</dbReference>
<organism evidence="1 2">
    <name type="scientific">Mycolicibacterium hodleri</name>
    <dbReference type="NCBI Taxonomy" id="49897"/>
    <lineage>
        <taxon>Bacteria</taxon>
        <taxon>Bacillati</taxon>
        <taxon>Actinomycetota</taxon>
        <taxon>Actinomycetes</taxon>
        <taxon>Mycobacteriales</taxon>
        <taxon>Mycobacteriaceae</taxon>
        <taxon>Mycolicibacterium</taxon>
    </lineage>
</organism>
<gene>
    <name evidence="1" type="ORF">D8S82_09630</name>
</gene>
<dbReference type="Proteomes" id="UP000315759">
    <property type="component" value="Unassembled WGS sequence"/>
</dbReference>
<dbReference type="AlphaFoldDB" id="A0A544W3P5"/>
<dbReference type="InterPro" id="IPR000415">
    <property type="entry name" value="Nitroreductase-like"/>
</dbReference>